<dbReference type="OrthoDB" id="9802525at2"/>
<keyword evidence="4" id="KW-1185">Reference proteome</keyword>
<sequence>MDMRILHLGVAYLPYIGGSTIRLQALLTLLAKRPNIEVHLLVAMDPRRFGVLPAYEIIDGVHVHRVADQTQLFLALFRLQSAMQFDAIHVHNARYGLFAILSGNKPVILEFHALREMNRIKDILTQFVCNRARYIFVLAHSAKQQLINHYNLLENRIDVLYNGIKFDLFNPELVSGQMIRDKFNLTGLKVIGYVGTFHSWQGVHILVESFKLVLSHYPDMKLLLVGDGPEKERLMTQVGELGIEKKVIFAGSVPFLETPSYLAAIDVVAITRPQTAETNSAVPLKVIEAMCMKKSVLVTPVLGLIEVVRHNQTGWVSEGFDARAISNMIVSVLDLEEDKRNSVEHMAREYVLRNFSWDVSVDKMLEAYHAI</sequence>
<dbReference type="Proteomes" id="UP000220527">
    <property type="component" value="Unassembled WGS sequence"/>
</dbReference>
<dbReference type="GO" id="GO:0016757">
    <property type="term" value="F:glycosyltransferase activity"/>
    <property type="evidence" value="ECO:0007669"/>
    <property type="project" value="InterPro"/>
</dbReference>
<evidence type="ECO:0000259" key="2">
    <source>
        <dbReference type="Pfam" id="PF13439"/>
    </source>
</evidence>
<dbReference type="PANTHER" id="PTHR45947">
    <property type="entry name" value="SULFOQUINOVOSYL TRANSFERASE SQD2"/>
    <property type="match status" value="1"/>
</dbReference>
<evidence type="ECO:0000259" key="1">
    <source>
        <dbReference type="Pfam" id="PF00534"/>
    </source>
</evidence>
<evidence type="ECO:0000313" key="4">
    <source>
        <dbReference type="Proteomes" id="UP000220527"/>
    </source>
</evidence>
<dbReference type="Pfam" id="PF13439">
    <property type="entry name" value="Glyco_transf_4"/>
    <property type="match status" value="1"/>
</dbReference>
<name>A0A2A6RGM1_9CHLR</name>
<dbReference type="Gene3D" id="3.40.50.2000">
    <property type="entry name" value="Glycogen Phosphorylase B"/>
    <property type="match status" value="2"/>
</dbReference>
<gene>
    <name evidence="3" type="ORF">CJ255_16125</name>
</gene>
<proteinExistence type="predicted"/>
<evidence type="ECO:0008006" key="5">
    <source>
        <dbReference type="Google" id="ProtNLM"/>
    </source>
</evidence>
<dbReference type="PANTHER" id="PTHR45947:SF3">
    <property type="entry name" value="SULFOQUINOVOSYL TRANSFERASE SQD2"/>
    <property type="match status" value="1"/>
</dbReference>
<dbReference type="InterPro" id="IPR050194">
    <property type="entry name" value="Glycosyltransferase_grp1"/>
</dbReference>
<reference evidence="4" key="1">
    <citation type="submission" date="2017-08" db="EMBL/GenBank/DDBJ databases">
        <authorList>
            <person name="Grouzdev D.S."/>
            <person name="Gaisin V.A."/>
            <person name="Rysina M.S."/>
            <person name="Gorlenko V.M."/>
        </authorList>
    </citation>
    <scope>NUCLEOTIDE SEQUENCE [LARGE SCALE GENOMIC DNA]</scope>
    <source>
        <strain evidence="4">Kir15-3F</strain>
    </source>
</reference>
<organism evidence="3 4">
    <name type="scientific">Candidatus Viridilinea mediisalina</name>
    <dbReference type="NCBI Taxonomy" id="2024553"/>
    <lineage>
        <taxon>Bacteria</taxon>
        <taxon>Bacillati</taxon>
        <taxon>Chloroflexota</taxon>
        <taxon>Chloroflexia</taxon>
        <taxon>Chloroflexales</taxon>
        <taxon>Chloroflexineae</taxon>
        <taxon>Oscillochloridaceae</taxon>
        <taxon>Candidatus Viridilinea</taxon>
    </lineage>
</organism>
<dbReference type="InterPro" id="IPR028098">
    <property type="entry name" value="Glyco_trans_4-like_N"/>
</dbReference>
<accession>A0A2A6RGM1</accession>
<protein>
    <recommendedName>
        <fullName evidence="5">Glycosyl transferase family 1</fullName>
    </recommendedName>
</protein>
<evidence type="ECO:0000313" key="3">
    <source>
        <dbReference type="EMBL" id="PDW02028.1"/>
    </source>
</evidence>
<dbReference type="EMBL" id="NQWI01000092">
    <property type="protein sequence ID" value="PDW02028.1"/>
    <property type="molecule type" value="Genomic_DNA"/>
</dbReference>
<comment type="caution">
    <text evidence="3">The sequence shown here is derived from an EMBL/GenBank/DDBJ whole genome shotgun (WGS) entry which is preliminary data.</text>
</comment>
<feature type="domain" description="Glycosyltransferase subfamily 4-like N-terminal" evidence="2">
    <location>
        <begin position="16"/>
        <end position="165"/>
    </location>
</feature>
<dbReference type="SUPFAM" id="SSF53756">
    <property type="entry name" value="UDP-Glycosyltransferase/glycogen phosphorylase"/>
    <property type="match status" value="1"/>
</dbReference>
<feature type="domain" description="Glycosyl transferase family 1" evidence="1">
    <location>
        <begin position="181"/>
        <end position="344"/>
    </location>
</feature>
<dbReference type="InterPro" id="IPR001296">
    <property type="entry name" value="Glyco_trans_1"/>
</dbReference>
<dbReference type="Pfam" id="PF00534">
    <property type="entry name" value="Glycos_transf_1"/>
    <property type="match status" value="1"/>
</dbReference>
<dbReference type="AlphaFoldDB" id="A0A2A6RGM1"/>
<dbReference type="CDD" id="cd03801">
    <property type="entry name" value="GT4_PimA-like"/>
    <property type="match status" value="1"/>
</dbReference>